<evidence type="ECO:0000259" key="2">
    <source>
        <dbReference type="Pfam" id="PF00487"/>
    </source>
</evidence>
<dbReference type="GO" id="GO:0046513">
    <property type="term" value="P:ceramide biosynthetic process"/>
    <property type="evidence" value="ECO:0007669"/>
    <property type="project" value="TreeGrafter"/>
</dbReference>
<gene>
    <name evidence="3" type="ORF">MNBD_ALPHA07-839</name>
</gene>
<dbReference type="GO" id="GO:0042284">
    <property type="term" value="F:sphingolipid delta-4 desaturase activity"/>
    <property type="evidence" value="ECO:0007669"/>
    <property type="project" value="TreeGrafter"/>
</dbReference>
<dbReference type="EMBL" id="UOEG01000067">
    <property type="protein sequence ID" value="VAV90942.1"/>
    <property type="molecule type" value="Genomic_DNA"/>
</dbReference>
<evidence type="ECO:0000256" key="1">
    <source>
        <dbReference type="SAM" id="Phobius"/>
    </source>
</evidence>
<keyword evidence="1" id="KW-0472">Membrane</keyword>
<dbReference type="AlphaFoldDB" id="A0A3B0RGD8"/>
<keyword evidence="1" id="KW-1133">Transmembrane helix</keyword>
<feature type="transmembrane region" description="Helical" evidence="1">
    <location>
        <begin position="136"/>
        <end position="156"/>
    </location>
</feature>
<feature type="domain" description="Fatty acid desaturase" evidence="2">
    <location>
        <begin position="49"/>
        <end position="280"/>
    </location>
</feature>
<feature type="transmembrane region" description="Helical" evidence="1">
    <location>
        <begin position="34"/>
        <end position="52"/>
    </location>
</feature>
<keyword evidence="1" id="KW-0812">Transmembrane</keyword>
<dbReference type="PANTHER" id="PTHR12879:SF8">
    <property type="entry name" value="SPHINGOLIPID DELTA(4)-DESATURASE DES1"/>
    <property type="match status" value="1"/>
</dbReference>
<proteinExistence type="predicted"/>
<dbReference type="InterPro" id="IPR005804">
    <property type="entry name" value="FA_desaturase_dom"/>
</dbReference>
<dbReference type="Pfam" id="PF00487">
    <property type="entry name" value="FA_desaturase"/>
    <property type="match status" value="1"/>
</dbReference>
<protein>
    <submittedName>
        <fullName evidence="3">Probable hydrocarbon oxygenase MocD</fullName>
    </submittedName>
</protein>
<accession>A0A3B0RGD8</accession>
<dbReference type="GO" id="GO:0016020">
    <property type="term" value="C:membrane"/>
    <property type="evidence" value="ECO:0007669"/>
    <property type="project" value="GOC"/>
</dbReference>
<organism evidence="3">
    <name type="scientific">hydrothermal vent metagenome</name>
    <dbReference type="NCBI Taxonomy" id="652676"/>
    <lineage>
        <taxon>unclassified sequences</taxon>
        <taxon>metagenomes</taxon>
        <taxon>ecological metagenomes</taxon>
    </lineage>
</organism>
<evidence type="ECO:0000313" key="3">
    <source>
        <dbReference type="EMBL" id="VAV90942.1"/>
    </source>
</evidence>
<reference evidence="3" key="1">
    <citation type="submission" date="2018-06" db="EMBL/GenBank/DDBJ databases">
        <authorList>
            <person name="Zhirakovskaya E."/>
        </authorList>
    </citation>
    <scope>NUCLEOTIDE SEQUENCE</scope>
</reference>
<feature type="transmembrane region" description="Helical" evidence="1">
    <location>
        <begin position="176"/>
        <end position="195"/>
    </location>
</feature>
<name>A0A3B0RGD8_9ZZZZ</name>
<sequence>MIFIMDHKAFIKALPANTLTALNRTDDITGLRHLALHVGLIMVLGLWIWLALPLWGLTLPLQGIALCFLFTLEHEATHKTPFRTGWLNEGAGRMCGLLIVLPFEWFRYFHLAHHRFTNTPGYDPELLTGMKPETPLAYAIYISGLPFWISMVRQTIGNALGRDPGGFIPARARRRVRVEAQFMLAFYALAGLSLFYTPALLWLWIIPLLLGQPFLRLYLLAEHGRCAFVANMFENTRTTYTTRLVRFLAWNMPYHVEHHTLPNVPFHKLPDLHAHLQQHLRVTANGYTAFTGDYIRHLKQP</sequence>
<dbReference type="PANTHER" id="PTHR12879">
    <property type="entry name" value="SPHINGOLIPID DELTA 4 DESATURASE/C-4 HYDROXYLASE PROTEIN DES2"/>
    <property type="match status" value="1"/>
</dbReference>